<sequence>MSSIYVGKIPFQALIWLENGQFFQRGGCEGEFLIIKAEEISNIFNAMIVDHETAEFLENKPKKTLKEMRSLDWHHIVECYEISPESLTKDFILNNETAVKAIIRKDYRDDKLAVATRAERHRICLKLLRIYSPESISHLQNLVPKMARVFDNTDASRRAKKSGLKTDKTKLALLNSALYANLFRLGVLSL</sequence>
<protein>
    <submittedName>
        <fullName evidence="1">Uncharacterized protein</fullName>
    </submittedName>
</protein>
<organism evidence="1 2">
    <name type="scientific">Rhizophagus clarus</name>
    <dbReference type="NCBI Taxonomy" id="94130"/>
    <lineage>
        <taxon>Eukaryota</taxon>
        <taxon>Fungi</taxon>
        <taxon>Fungi incertae sedis</taxon>
        <taxon>Mucoromycota</taxon>
        <taxon>Glomeromycotina</taxon>
        <taxon>Glomeromycetes</taxon>
        <taxon>Glomerales</taxon>
        <taxon>Glomeraceae</taxon>
        <taxon>Rhizophagus</taxon>
    </lineage>
</organism>
<accession>A0A8H3MC84</accession>
<comment type="caution">
    <text evidence="1">The sequence shown here is derived from an EMBL/GenBank/DDBJ whole genome shotgun (WGS) entry which is preliminary data.</text>
</comment>
<evidence type="ECO:0000313" key="1">
    <source>
        <dbReference type="EMBL" id="GET00305.1"/>
    </source>
</evidence>
<reference evidence="1" key="1">
    <citation type="submission" date="2019-10" db="EMBL/GenBank/DDBJ databases">
        <title>Conservation and host-specific expression of non-tandemly repeated heterogenous ribosome RNA gene in arbuscular mycorrhizal fungi.</title>
        <authorList>
            <person name="Maeda T."/>
            <person name="Kobayashi Y."/>
            <person name="Nakagawa T."/>
            <person name="Ezawa T."/>
            <person name="Yamaguchi K."/>
            <person name="Bino T."/>
            <person name="Nishimoto Y."/>
            <person name="Shigenobu S."/>
            <person name="Kawaguchi M."/>
        </authorList>
    </citation>
    <scope>NUCLEOTIDE SEQUENCE</scope>
    <source>
        <strain evidence="1">HR1</strain>
    </source>
</reference>
<name>A0A8H3MC84_9GLOM</name>
<gene>
    <name evidence="1" type="ORF">RCL2_002677000</name>
</gene>
<dbReference type="EMBL" id="BLAL01000285">
    <property type="protein sequence ID" value="GET00305.1"/>
    <property type="molecule type" value="Genomic_DNA"/>
</dbReference>
<dbReference type="AlphaFoldDB" id="A0A8H3MC84"/>
<evidence type="ECO:0000313" key="2">
    <source>
        <dbReference type="Proteomes" id="UP000615446"/>
    </source>
</evidence>
<dbReference type="OrthoDB" id="10467630at2759"/>
<dbReference type="Proteomes" id="UP000615446">
    <property type="component" value="Unassembled WGS sequence"/>
</dbReference>
<proteinExistence type="predicted"/>